<keyword evidence="2" id="KW-1185">Reference proteome</keyword>
<gene>
    <name evidence="1" type="ORF">OIK42_20020</name>
</gene>
<reference evidence="1 2" key="1">
    <citation type="submission" date="2022-10" db="EMBL/GenBank/DDBJ databases">
        <title>Alteromonas sp. chi3 Genome sequencing.</title>
        <authorList>
            <person name="Park S."/>
        </authorList>
    </citation>
    <scope>NUCLEOTIDE SEQUENCE [LARGE SCALE GENOMIC DNA]</scope>
    <source>
        <strain evidence="2">chi3</strain>
    </source>
</reference>
<sequence length="424" mass="46036">MFGRILLSIILLFVAGAAVITLLVIEPAPAITKTSPHQVDNAETVQELLQQLRNSLHDRHSQQRVEVTEKQLESLMGFAQRAIPGFSGSVTVSSRKTELAASVPLPGLLDSYYINLSTLVFPGTGVDIEYIKIGKISIPGDTALKVSVWLVDRLTQSDVASTAASQITQITMAEDLLVLDMRPLDDLLKQLHVVRDNMASGVTEIGLLTTDYLAFLATSELGQSPSPKSLASYLNLALARAAELSEEGDRVLHNQAALLSLAIYLGDHRFARIAGVEQPVEGEIARPRAPAVLAQRNDLALHFIISAALQIVSQQNITLAIGEFKELMDRALGGSGYSFVDLAADMSGIAFATTAIADNTAARVQQRATEHLRERDIIPALDDLPEGLSKVEFSRRFKEVDSPAYRQQVALIQQRLDALPLYAP</sequence>
<evidence type="ECO:0000313" key="1">
    <source>
        <dbReference type="EMBL" id="MDC8833049.1"/>
    </source>
</evidence>
<proteinExistence type="predicted"/>
<name>A0ABT5L907_9ALTE</name>
<accession>A0ABT5L907</accession>
<organism evidence="1 2">
    <name type="scientific">Alteromonas gilva</name>
    <dbReference type="NCBI Taxonomy" id="2987522"/>
    <lineage>
        <taxon>Bacteria</taxon>
        <taxon>Pseudomonadati</taxon>
        <taxon>Pseudomonadota</taxon>
        <taxon>Gammaproteobacteria</taxon>
        <taxon>Alteromonadales</taxon>
        <taxon>Alteromonadaceae</taxon>
        <taxon>Alteromonas/Salinimonas group</taxon>
        <taxon>Alteromonas</taxon>
    </lineage>
</organism>
<protein>
    <submittedName>
        <fullName evidence="1">Uncharacterized protein</fullName>
    </submittedName>
</protein>
<comment type="caution">
    <text evidence="1">The sequence shown here is derived from an EMBL/GenBank/DDBJ whole genome shotgun (WGS) entry which is preliminary data.</text>
</comment>
<evidence type="ECO:0000313" key="2">
    <source>
        <dbReference type="Proteomes" id="UP001218788"/>
    </source>
</evidence>
<dbReference type="EMBL" id="JAQQXP010000005">
    <property type="protein sequence ID" value="MDC8833049.1"/>
    <property type="molecule type" value="Genomic_DNA"/>
</dbReference>
<dbReference type="Proteomes" id="UP001218788">
    <property type="component" value="Unassembled WGS sequence"/>
</dbReference>
<dbReference type="RefSeq" id="WP_273642969.1">
    <property type="nucleotide sequence ID" value="NZ_JAQQXP010000005.1"/>
</dbReference>